<organism evidence="1 2">
    <name type="scientific">Brachionus plicatilis</name>
    <name type="common">Marine rotifer</name>
    <name type="synonym">Brachionus muelleri</name>
    <dbReference type="NCBI Taxonomy" id="10195"/>
    <lineage>
        <taxon>Eukaryota</taxon>
        <taxon>Metazoa</taxon>
        <taxon>Spiralia</taxon>
        <taxon>Gnathifera</taxon>
        <taxon>Rotifera</taxon>
        <taxon>Eurotatoria</taxon>
        <taxon>Monogononta</taxon>
        <taxon>Pseudotrocha</taxon>
        <taxon>Ploima</taxon>
        <taxon>Brachionidae</taxon>
        <taxon>Brachionus</taxon>
    </lineage>
</organism>
<dbReference type="AlphaFoldDB" id="A0A3M7R6K1"/>
<dbReference type="EMBL" id="REGN01004161">
    <property type="protein sequence ID" value="RNA18875.1"/>
    <property type="molecule type" value="Genomic_DNA"/>
</dbReference>
<evidence type="ECO:0000313" key="1">
    <source>
        <dbReference type="EMBL" id="RNA18875.1"/>
    </source>
</evidence>
<keyword evidence="2" id="KW-1185">Reference proteome</keyword>
<evidence type="ECO:0008006" key="3">
    <source>
        <dbReference type="Google" id="ProtNLM"/>
    </source>
</evidence>
<sequence length="99" mass="11539">MFSYLKTKERRIRGDLIQMFKIVNGHEKINLVNGVNFAKSLKMNLRREHNIKWNDLPQNVVIAEKVSSFKSGIDKEVFSLVHRKQTKTATAQLELNAVW</sequence>
<name>A0A3M7R6K1_BRAPC</name>
<evidence type="ECO:0000313" key="2">
    <source>
        <dbReference type="Proteomes" id="UP000276133"/>
    </source>
</evidence>
<gene>
    <name evidence="1" type="ORF">BpHYR1_014297</name>
</gene>
<reference evidence="1 2" key="1">
    <citation type="journal article" date="2018" name="Sci. Rep.">
        <title>Genomic signatures of local adaptation to the degree of environmental predictability in rotifers.</title>
        <authorList>
            <person name="Franch-Gras L."/>
            <person name="Hahn C."/>
            <person name="Garcia-Roger E.M."/>
            <person name="Carmona M.J."/>
            <person name="Serra M."/>
            <person name="Gomez A."/>
        </authorList>
    </citation>
    <scope>NUCLEOTIDE SEQUENCE [LARGE SCALE GENOMIC DNA]</scope>
    <source>
        <strain evidence="1">HYR1</strain>
    </source>
</reference>
<proteinExistence type="predicted"/>
<comment type="caution">
    <text evidence="1">The sequence shown here is derived from an EMBL/GenBank/DDBJ whole genome shotgun (WGS) entry which is preliminary data.</text>
</comment>
<dbReference type="Proteomes" id="UP000276133">
    <property type="component" value="Unassembled WGS sequence"/>
</dbReference>
<feature type="non-terminal residue" evidence="1">
    <location>
        <position position="99"/>
    </location>
</feature>
<protein>
    <recommendedName>
        <fullName evidence="3">RNA-directed DNA polymerase from mobile element jockey-like</fullName>
    </recommendedName>
</protein>
<accession>A0A3M7R6K1</accession>